<name>A0A429XSK6_9RICK</name>
<dbReference type="Pfam" id="PF00348">
    <property type="entry name" value="polyprenyl_synt"/>
    <property type="match status" value="1"/>
</dbReference>
<dbReference type="CDD" id="cd00685">
    <property type="entry name" value="Trans_IPPS_HT"/>
    <property type="match status" value="1"/>
</dbReference>
<keyword evidence="3 6" id="KW-0808">Transferase</keyword>
<dbReference type="InterPro" id="IPR008949">
    <property type="entry name" value="Isoprenoid_synthase_dom_sf"/>
</dbReference>
<dbReference type="GO" id="GO:0004659">
    <property type="term" value="F:prenyltransferase activity"/>
    <property type="evidence" value="ECO:0007669"/>
    <property type="project" value="InterPro"/>
</dbReference>
<comment type="similarity">
    <text evidence="2 6">Belongs to the FPP/GGPP synthase family.</text>
</comment>
<dbReference type="Gene3D" id="1.10.600.10">
    <property type="entry name" value="Farnesyl Diphosphate Synthase"/>
    <property type="match status" value="1"/>
</dbReference>
<dbReference type="OrthoDB" id="9805316at2"/>
<dbReference type="AlphaFoldDB" id="A0A429XSK6"/>
<evidence type="ECO:0000256" key="4">
    <source>
        <dbReference type="ARBA" id="ARBA00022723"/>
    </source>
</evidence>
<gene>
    <name evidence="7" type="ORF">EIC27_02065</name>
</gene>
<dbReference type="InterPro" id="IPR000092">
    <property type="entry name" value="Polyprenyl_synt"/>
</dbReference>
<evidence type="ECO:0000313" key="7">
    <source>
        <dbReference type="EMBL" id="RST70026.1"/>
    </source>
</evidence>
<dbReference type="SFLD" id="SFLDS00005">
    <property type="entry name" value="Isoprenoid_Synthase_Type_I"/>
    <property type="match status" value="1"/>
</dbReference>
<dbReference type="InterPro" id="IPR033749">
    <property type="entry name" value="Polyprenyl_synt_CS"/>
</dbReference>
<evidence type="ECO:0000256" key="5">
    <source>
        <dbReference type="ARBA" id="ARBA00022842"/>
    </source>
</evidence>
<evidence type="ECO:0000256" key="6">
    <source>
        <dbReference type="RuleBase" id="RU004466"/>
    </source>
</evidence>
<evidence type="ECO:0000256" key="2">
    <source>
        <dbReference type="ARBA" id="ARBA00006706"/>
    </source>
</evidence>
<reference evidence="8" key="1">
    <citation type="submission" date="2018-11" db="EMBL/GenBank/DDBJ databases">
        <title>Phylogenetic, genomic, and biogeographic characterization of a novel and ubiquitous marine invertebrate-associated Rickettsiales parasite, Candidatus Marinoinvertebrata rohwerii, gen. nov., sp. nov.</title>
        <authorList>
            <person name="Klinges J.G."/>
            <person name="Rosales S.M."/>
            <person name="Mcminds R."/>
            <person name="Shaver E.C."/>
            <person name="Shantz A."/>
            <person name="Peters E.C."/>
            <person name="Burkepile D.E."/>
            <person name="Silliman B.R."/>
            <person name="Vega Thurber R.L."/>
        </authorList>
    </citation>
    <scope>NUCLEOTIDE SEQUENCE [LARGE SCALE GENOMIC DNA]</scope>
    <source>
        <strain evidence="8">a_cerv_44</strain>
    </source>
</reference>
<dbReference type="PANTHER" id="PTHR12001:SF69">
    <property type="entry name" value="ALL TRANS-POLYPRENYL-DIPHOSPHATE SYNTHASE PDSS1"/>
    <property type="match status" value="1"/>
</dbReference>
<sequence length="333" mass="38094">MDKTIINKFIENLNFELKELNNFLLKYSQSNKANLLSKVSYHIISSGGKRIRPLLTIASCKLFNPNQTTLKKCLDLASAIEFIHNATLLHDDVVDNSNTRRNNITANHIWGNKSSILVGDFLFSQSFKQMIKTKNLDVLQILANTSAEIAEAEVWQLELIGRLDIEFDEYISLISAKTANLFSAACLCSSILANANAKQKEILKNYGLNLGIIFQINDDIKDFFSTFEELGKEPGSDFFENKITLPVIVALKNVNKQDFIVIEKIFNKKNKKIQHFNQLLSLFEKYDIKNKSYKILEKYIQKALTNFDVIPDSKYKSLFIDLILSYQIVKKSQ</sequence>
<keyword evidence="8" id="KW-1185">Reference proteome</keyword>
<dbReference type="GO" id="GO:0046872">
    <property type="term" value="F:metal ion binding"/>
    <property type="evidence" value="ECO:0007669"/>
    <property type="project" value="UniProtKB-KW"/>
</dbReference>
<dbReference type="PROSITE" id="PS00444">
    <property type="entry name" value="POLYPRENYL_SYNTHASE_2"/>
    <property type="match status" value="1"/>
</dbReference>
<organism evidence="7 8">
    <name type="scientific">Candidatus Aquarickettsia rohweri</name>
    <dbReference type="NCBI Taxonomy" id="2602574"/>
    <lineage>
        <taxon>Bacteria</taxon>
        <taxon>Pseudomonadati</taxon>
        <taxon>Pseudomonadota</taxon>
        <taxon>Alphaproteobacteria</taxon>
        <taxon>Rickettsiales</taxon>
        <taxon>Candidatus Midichloriaceae</taxon>
        <taxon>Candidatus Aquarickettsia</taxon>
    </lineage>
</organism>
<evidence type="ECO:0000256" key="1">
    <source>
        <dbReference type="ARBA" id="ARBA00001946"/>
    </source>
</evidence>
<comment type="caution">
    <text evidence="7">The sequence shown here is derived from an EMBL/GenBank/DDBJ whole genome shotgun (WGS) entry which is preliminary data.</text>
</comment>
<keyword evidence="4" id="KW-0479">Metal-binding</keyword>
<dbReference type="Proteomes" id="UP000279470">
    <property type="component" value="Unassembled WGS sequence"/>
</dbReference>
<dbReference type="GO" id="GO:0008299">
    <property type="term" value="P:isoprenoid biosynthetic process"/>
    <property type="evidence" value="ECO:0007669"/>
    <property type="project" value="InterPro"/>
</dbReference>
<evidence type="ECO:0000313" key="8">
    <source>
        <dbReference type="Proteomes" id="UP000279470"/>
    </source>
</evidence>
<protein>
    <submittedName>
        <fullName evidence="7">Polyprenyl synthetase family protein</fullName>
    </submittedName>
</protein>
<evidence type="ECO:0000256" key="3">
    <source>
        <dbReference type="ARBA" id="ARBA00022679"/>
    </source>
</evidence>
<dbReference type="PANTHER" id="PTHR12001">
    <property type="entry name" value="GERANYLGERANYL PYROPHOSPHATE SYNTHASE"/>
    <property type="match status" value="1"/>
</dbReference>
<keyword evidence="5" id="KW-0460">Magnesium</keyword>
<proteinExistence type="inferred from homology"/>
<dbReference type="RefSeq" id="WP_126044493.1">
    <property type="nucleotide sequence ID" value="NZ_RXFM01000018.1"/>
</dbReference>
<dbReference type="SUPFAM" id="SSF48576">
    <property type="entry name" value="Terpenoid synthases"/>
    <property type="match status" value="1"/>
</dbReference>
<accession>A0A429XSK6</accession>
<comment type="cofactor">
    <cofactor evidence="1">
        <name>Mg(2+)</name>
        <dbReference type="ChEBI" id="CHEBI:18420"/>
    </cofactor>
</comment>
<dbReference type="EMBL" id="RXFM01000018">
    <property type="protein sequence ID" value="RST70026.1"/>
    <property type="molecule type" value="Genomic_DNA"/>
</dbReference>